<evidence type="ECO:0000256" key="1">
    <source>
        <dbReference type="ARBA" id="ARBA00004604"/>
    </source>
</evidence>
<protein>
    <recommendedName>
        <fullName evidence="3">Nucleolar protein 16</fullName>
    </recommendedName>
</protein>
<dbReference type="Proteomes" id="UP000695007">
    <property type="component" value="Unplaced"/>
</dbReference>
<evidence type="ECO:0000256" key="2">
    <source>
        <dbReference type="ARBA" id="ARBA00008479"/>
    </source>
</evidence>
<dbReference type="RefSeq" id="XP_011504842.1">
    <property type="nucleotide sequence ID" value="XM_011506540.1"/>
</dbReference>
<reference evidence="7" key="1">
    <citation type="submission" date="2025-08" db="UniProtKB">
        <authorList>
            <consortium name="RefSeq"/>
        </authorList>
    </citation>
    <scope>IDENTIFICATION</scope>
</reference>
<proteinExistence type="inferred from homology"/>
<dbReference type="KEGG" id="csol:105367764"/>
<keyword evidence="4" id="KW-0539">Nucleus</keyword>
<sequence>MVKIKKLKRKKRFRVNINRKRLRNKLRKLPNIECNEIKNAWNLKKSTVSNLSQMGLAYDPNQVLKIPNRRQEMLTAVTTSDENNDSQNVKKGIKRKLYVAQNLEEDAKYPRARLFRLPNNEVQFATYMIDKYGEDYKAMVKDRKNYNQYTWHQIKKKIDKFKSIPEQYAEYLVKKGEFILEDSTPLKKIKPSVQQSEVKINSKRVKRKKKKPKLVSIWHEETVDNELNNNLINDSIDDSGQEIIPINQINNENKLKLFSDDETENDVSTSQNKSSDNIK</sequence>
<accession>A0AAJ6YUT4</accession>
<name>A0AAJ6YUT4_9HYME</name>
<dbReference type="InterPro" id="IPR019002">
    <property type="entry name" value="Ribosome_biogenesis_Nop16"/>
</dbReference>
<feature type="compositionally biased region" description="Polar residues" evidence="5">
    <location>
        <begin position="266"/>
        <end position="279"/>
    </location>
</feature>
<dbReference type="GO" id="GO:0005730">
    <property type="term" value="C:nucleolus"/>
    <property type="evidence" value="ECO:0007669"/>
    <property type="project" value="UniProtKB-SubCell"/>
</dbReference>
<dbReference type="GO" id="GO:0042273">
    <property type="term" value="P:ribosomal large subunit biogenesis"/>
    <property type="evidence" value="ECO:0007669"/>
    <property type="project" value="TreeGrafter"/>
</dbReference>
<dbReference type="GeneID" id="105367764"/>
<gene>
    <name evidence="7" type="primary">LOC105367764</name>
</gene>
<dbReference type="PANTHER" id="PTHR13243:SF1">
    <property type="entry name" value="NUCLEOLAR PROTEIN 16"/>
    <property type="match status" value="1"/>
</dbReference>
<evidence type="ECO:0000256" key="3">
    <source>
        <dbReference type="ARBA" id="ARBA00015522"/>
    </source>
</evidence>
<evidence type="ECO:0000313" key="6">
    <source>
        <dbReference type="Proteomes" id="UP000695007"/>
    </source>
</evidence>
<evidence type="ECO:0000313" key="7">
    <source>
        <dbReference type="RefSeq" id="XP_011504842.1"/>
    </source>
</evidence>
<comment type="subcellular location">
    <subcellularLocation>
        <location evidence="1">Nucleus</location>
        <location evidence="1">Nucleolus</location>
    </subcellularLocation>
</comment>
<feature type="region of interest" description="Disordered" evidence="5">
    <location>
        <begin position="257"/>
        <end position="279"/>
    </location>
</feature>
<dbReference type="AlphaFoldDB" id="A0AAJ6YUT4"/>
<organism evidence="6 7">
    <name type="scientific">Ceratosolen solmsi marchali</name>
    <dbReference type="NCBI Taxonomy" id="326594"/>
    <lineage>
        <taxon>Eukaryota</taxon>
        <taxon>Metazoa</taxon>
        <taxon>Ecdysozoa</taxon>
        <taxon>Arthropoda</taxon>
        <taxon>Hexapoda</taxon>
        <taxon>Insecta</taxon>
        <taxon>Pterygota</taxon>
        <taxon>Neoptera</taxon>
        <taxon>Endopterygota</taxon>
        <taxon>Hymenoptera</taxon>
        <taxon>Apocrita</taxon>
        <taxon>Proctotrupomorpha</taxon>
        <taxon>Chalcidoidea</taxon>
        <taxon>Agaonidae</taxon>
        <taxon>Agaoninae</taxon>
        <taxon>Ceratosolen</taxon>
    </lineage>
</organism>
<keyword evidence="6" id="KW-1185">Reference proteome</keyword>
<evidence type="ECO:0000256" key="4">
    <source>
        <dbReference type="ARBA" id="ARBA00023242"/>
    </source>
</evidence>
<evidence type="ECO:0000256" key="5">
    <source>
        <dbReference type="SAM" id="MobiDB-lite"/>
    </source>
</evidence>
<comment type="similarity">
    <text evidence="2">Belongs to the NOP16 family.</text>
</comment>
<dbReference type="PANTHER" id="PTHR13243">
    <property type="entry name" value="HSPC111 PROTEIN-RELATED"/>
    <property type="match status" value="1"/>
</dbReference>
<dbReference type="Pfam" id="PF09420">
    <property type="entry name" value="Nop16"/>
    <property type="match status" value="1"/>
</dbReference>